<evidence type="ECO:0000259" key="1">
    <source>
        <dbReference type="Pfam" id="PF01814"/>
    </source>
</evidence>
<dbReference type="Proteomes" id="UP001500604">
    <property type="component" value="Unassembled WGS sequence"/>
</dbReference>
<dbReference type="Gene3D" id="1.20.120.520">
    <property type="entry name" value="nmb1532 protein domain like"/>
    <property type="match status" value="1"/>
</dbReference>
<dbReference type="PANTHER" id="PTHR39966">
    <property type="entry name" value="BLL2471 PROTEIN-RELATED"/>
    <property type="match status" value="1"/>
</dbReference>
<proteinExistence type="predicted"/>
<dbReference type="EMBL" id="BAABFL010000429">
    <property type="protein sequence ID" value="GAA4650953.1"/>
    <property type="molecule type" value="Genomic_DNA"/>
</dbReference>
<sequence>MSRLLDRLTNDHKHLKCLLDRLDQEMAYYSQDESRSPKLSVILDALDYIRTWPEKFHHPLEDRVFSIMHARSTDPELRDVIDRVVAQHETLEALTQKLDADFNAIVNDQVVPIETVMKDYLRYIDLQLEHLECENQFILPRIDTCLLPEDIAMIDKELDDQQREMGLQQLRNEYAELYHFIVDDQKDIPQPV</sequence>
<dbReference type="InterPro" id="IPR012312">
    <property type="entry name" value="Hemerythrin-like"/>
</dbReference>
<reference evidence="3" key="1">
    <citation type="journal article" date="2019" name="Int. J. Syst. Evol. Microbiol.">
        <title>The Global Catalogue of Microorganisms (GCM) 10K type strain sequencing project: providing services to taxonomists for standard genome sequencing and annotation.</title>
        <authorList>
            <consortium name="The Broad Institute Genomics Platform"/>
            <consortium name="The Broad Institute Genome Sequencing Center for Infectious Disease"/>
            <person name="Wu L."/>
            <person name="Ma J."/>
        </authorList>
    </citation>
    <scope>NUCLEOTIDE SEQUENCE [LARGE SCALE GENOMIC DNA]</scope>
    <source>
        <strain evidence="3">JCM 17805</strain>
    </source>
</reference>
<organism evidence="2 3">
    <name type="scientific">Kistimonas scapharcae</name>
    <dbReference type="NCBI Taxonomy" id="1036133"/>
    <lineage>
        <taxon>Bacteria</taxon>
        <taxon>Pseudomonadati</taxon>
        <taxon>Pseudomonadota</taxon>
        <taxon>Gammaproteobacteria</taxon>
        <taxon>Oceanospirillales</taxon>
        <taxon>Endozoicomonadaceae</taxon>
        <taxon>Kistimonas</taxon>
    </lineage>
</organism>
<feature type="domain" description="Hemerythrin-like" evidence="1">
    <location>
        <begin position="5"/>
        <end position="141"/>
    </location>
</feature>
<protein>
    <submittedName>
        <fullName evidence="2">Hemerythrin domain-containing protein</fullName>
    </submittedName>
</protein>
<dbReference type="PANTHER" id="PTHR39966:SF1">
    <property type="entry name" value="HEMERYTHRIN-LIKE DOMAIN-CONTAINING PROTEIN"/>
    <property type="match status" value="1"/>
</dbReference>
<gene>
    <name evidence="2" type="ORF">GCM10023116_32360</name>
</gene>
<dbReference type="Pfam" id="PF01814">
    <property type="entry name" value="Hemerythrin"/>
    <property type="match status" value="1"/>
</dbReference>
<comment type="caution">
    <text evidence="2">The sequence shown here is derived from an EMBL/GenBank/DDBJ whole genome shotgun (WGS) entry which is preliminary data.</text>
</comment>
<dbReference type="RefSeq" id="WP_345197233.1">
    <property type="nucleotide sequence ID" value="NZ_BAABFL010000429.1"/>
</dbReference>
<evidence type="ECO:0000313" key="2">
    <source>
        <dbReference type="EMBL" id="GAA4650953.1"/>
    </source>
</evidence>
<evidence type="ECO:0000313" key="3">
    <source>
        <dbReference type="Proteomes" id="UP001500604"/>
    </source>
</evidence>
<keyword evidence="3" id="KW-1185">Reference proteome</keyword>
<accession>A0ABP8V403</accession>
<name>A0ABP8V403_9GAMM</name>